<dbReference type="Pfam" id="PF00653">
    <property type="entry name" value="BIR"/>
    <property type="match status" value="1"/>
</dbReference>
<dbReference type="VEuPathDB" id="VectorBase:CSON007018"/>
<feature type="domain" description="RING-type" evidence="7">
    <location>
        <begin position="158"/>
        <end position="193"/>
    </location>
</feature>
<dbReference type="PROSITE" id="PS50143">
    <property type="entry name" value="BIR_REPEAT_2"/>
    <property type="match status" value="1"/>
</dbReference>
<dbReference type="Gene3D" id="3.30.40.10">
    <property type="entry name" value="Zinc/RING finger domain, C3HC4 (zinc finger)"/>
    <property type="match status" value="1"/>
</dbReference>
<keyword evidence="4" id="KW-0862">Zinc</keyword>
<feature type="compositionally biased region" description="Basic and acidic residues" evidence="6">
    <location>
        <begin position="7"/>
        <end position="32"/>
    </location>
</feature>
<accession>A0A336LXC9</accession>
<dbReference type="AlphaFoldDB" id="A0A336LXC9"/>
<dbReference type="SUPFAM" id="SSF57924">
    <property type="entry name" value="Inhibitor of apoptosis (IAP) repeat"/>
    <property type="match status" value="1"/>
</dbReference>
<evidence type="ECO:0000256" key="6">
    <source>
        <dbReference type="SAM" id="MobiDB-lite"/>
    </source>
</evidence>
<protein>
    <submittedName>
        <fullName evidence="8">CSON007018 protein</fullName>
    </submittedName>
</protein>
<keyword evidence="2" id="KW-0479">Metal-binding</keyword>
<evidence type="ECO:0000256" key="3">
    <source>
        <dbReference type="ARBA" id="ARBA00022771"/>
    </source>
</evidence>
<dbReference type="GO" id="GO:0005634">
    <property type="term" value="C:nucleus"/>
    <property type="evidence" value="ECO:0007669"/>
    <property type="project" value="TreeGrafter"/>
</dbReference>
<dbReference type="Gene3D" id="1.10.1170.10">
    <property type="entry name" value="Inhibitor Of Apoptosis Protein (2mihbC-IAP-1), Chain A"/>
    <property type="match status" value="1"/>
</dbReference>
<dbReference type="InterPro" id="IPR050784">
    <property type="entry name" value="IAP"/>
</dbReference>
<dbReference type="Pfam" id="PF13920">
    <property type="entry name" value="zf-C3HC4_3"/>
    <property type="match status" value="1"/>
</dbReference>
<evidence type="ECO:0000256" key="2">
    <source>
        <dbReference type="ARBA" id="ARBA00022723"/>
    </source>
</evidence>
<dbReference type="CDD" id="cd00022">
    <property type="entry name" value="BIR"/>
    <property type="match status" value="1"/>
</dbReference>
<dbReference type="GO" id="GO:0005737">
    <property type="term" value="C:cytoplasm"/>
    <property type="evidence" value="ECO:0007669"/>
    <property type="project" value="TreeGrafter"/>
</dbReference>
<dbReference type="OMA" id="YECEYNT"/>
<dbReference type="GO" id="GO:0008270">
    <property type="term" value="F:zinc ion binding"/>
    <property type="evidence" value="ECO:0007669"/>
    <property type="project" value="UniProtKB-KW"/>
</dbReference>
<reference evidence="8" key="1">
    <citation type="submission" date="2018-07" db="EMBL/GenBank/DDBJ databases">
        <authorList>
            <person name="Quirk P.G."/>
            <person name="Krulwich T.A."/>
        </authorList>
    </citation>
    <scope>NUCLEOTIDE SEQUENCE</scope>
</reference>
<dbReference type="PANTHER" id="PTHR10044">
    <property type="entry name" value="INHIBITOR OF APOPTOSIS"/>
    <property type="match status" value="1"/>
</dbReference>
<evidence type="ECO:0000259" key="7">
    <source>
        <dbReference type="PROSITE" id="PS50089"/>
    </source>
</evidence>
<name>A0A336LXC9_CULSO</name>
<dbReference type="PANTHER" id="PTHR10044:SF139">
    <property type="entry name" value="DEATH-ASSOCIATED INHIBITOR OF APOPTOSIS 2"/>
    <property type="match status" value="1"/>
</dbReference>
<dbReference type="InterPro" id="IPR013083">
    <property type="entry name" value="Znf_RING/FYVE/PHD"/>
</dbReference>
<dbReference type="EMBL" id="UFQT01000264">
    <property type="protein sequence ID" value="SSX22575.1"/>
    <property type="molecule type" value="Genomic_DNA"/>
</dbReference>
<feature type="region of interest" description="Disordered" evidence="6">
    <location>
        <begin position="1"/>
        <end position="56"/>
    </location>
</feature>
<dbReference type="InterPro" id="IPR001370">
    <property type="entry name" value="BIR_rpt"/>
</dbReference>
<dbReference type="FunFam" id="1.10.1170.10:FF:000002">
    <property type="entry name" value="Baculoviral IAP repeat containing 7"/>
    <property type="match status" value="1"/>
</dbReference>
<dbReference type="GO" id="GO:0051726">
    <property type="term" value="P:regulation of cell cycle"/>
    <property type="evidence" value="ECO:0007669"/>
    <property type="project" value="TreeGrafter"/>
</dbReference>
<dbReference type="PROSITE" id="PS50089">
    <property type="entry name" value="ZF_RING_2"/>
    <property type="match status" value="1"/>
</dbReference>
<keyword evidence="3 5" id="KW-0863">Zinc-finger</keyword>
<evidence type="ECO:0000256" key="1">
    <source>
        <dbReference type="ARBA" id="ARBA00006672"/>
    </source>
</evidence>
<evidence type="ECO:0000256" key="5">
    <source>
        <dbReference type="PROSITE-ProRule" id="PRU00175"/>
    </source>
</evidence>
<evidence type="ECO:0000313" key="8">
    <source>
        <dbReference type="EMBL" id="SSX22575.1"/>
    </source>
</evidence>
<sequence>MATLTRIIKDTFQKHNDEIDNKDNKEKEKDPYDFMNPRNSTQTSPSPPASPRNVPTTITGLNKEKQRRLTFSNWNCPTTDKFLLAQIGFYFIGPTDLVKCYFCNVEIGMWQPEDNPVEEHLRWSPNCPLLHGRETISKCGGVAMEEPKTAAVSDSKMCKICYECEYNTAFFPCGHIIACAKCASSVTKCPYCRQPFTKVMRVYFS</sequence>
<evidence type="ECO:0000256" key="4">
    <source>
        <dbReference type="ARBA" id="ARBA00022833"/>
    </source>
</evidence>
<dbReference type="SMART" id="SM00238">
    <property type="entry name" value="BIR"/>
    <property type="match status" value="1"/>
</dbReference>
<organism evidence="8">
    <name type="scientific">Culicoides sonorensis</name>
    <name type="common">Biting midge</name>
    <dbReference type="NCBI Taxonomy" id="179676"/>
    <lineage>
        <taxon>Eukaryota</taxon>
        <taxon>Metazoa</taxon>
        <taxon>Ecdysozoa</taxon>
        <taxon>Arthropoda</taxon>
        <taxon>Hexapoda</taxon>
        <taxon>Insecta</taxon>
        <taxon>Pterygota</taxon>
        <taxon>Neoptera</taxon>
        <taxon>Endopterygota</taxon>
        <taxon>Diptera</taxon>
        <taxon>Nematocera</taxon>
        <taxon>Chironomoidea</taxon>
        <taxon>Ceratopogonidae</taxon>
        <taxon>Ceratopogoninae</taxon>
        <taxon>Culicoides</taxon>
        <taxon>Monoculicoides</taxon>
    </lineage>
</organism>
<comment type="similarity">
    <text evidence="1">Belongs to the IAP family.</text>
</comment>
<proteinExistence type="inferred from homology"/>
<dbReference type="InterPro" id="IPR001841">
    <property type="entry name" value="Znf_RING"/>
</dbReference>
<gene>
    <name evidence="8" type="primary">CSON007018</name>
</gene>